<sequence length="381" mass="43270">MARSFRFHGWLCLLCGCFFIRNLFGRPDQQRSPKVVWKSLYTLYSTGCIVFLCWTVLDDIVYNGYRAAKSRHVLDSSLRAVANAVALVKIIVNLTCLFRGSSRIIDFYVRSAAFERRVQMPSCECCAPRHYLWSDVRRSCLCIIYCSVFGVSAFLSPRAVESTLGRGNDNAWIDAFFWISFMLTSFFYFTYDNVHTVALRSSCQVLIEYAKFQLRVLDECLASGANDQTSSTGRREDVPMRLESVRLNVCEIQRLKNAINDVWNWSLVVNGVFVLLLLCTAVYDLCMDGPGGRENYGSWFYAAYTTYEFVSLTFLSQSLSNMVQCLRESIDSEGLCLRADGGCDNHVHGDIAADRPEFVETTSAALYPDNCGERHFVKRIG</sequence>
<protein>
    <recommendedName>
        <fullName evidence="10">Gustatory receptor</fullName>
    </recommendedName>
</protein>
<feature type="transmembrane region" description="Helical" evidence="6">
    <location>
        <begin position="262"/>
        <end position="283"/>
    </location>
</feature>
<dbReference type="EMBL" id="JABSTU010000005">
    <property type="protein sequence ID" value="KAH8030454.1"/>
    <property type="molecule type" value="Genomic_DNA"/>
</dbReference>
<comment type="caution">
    <text evidence="8">The sequence shown here is derived from an EMBL/GenBank/DDBJ whole genome shotgun (WGS) entry which is preliminary data.</text>
</comment>
<keyword evidence="4 6" id="KW-1133">Transmembrane helix</keyword>
<evidence type="ECO:0000256" key="2">
    <source>
        <dbReference type="ARBA" id="ARBA00022475"/>
    </source>
</evidence>
<evidence type="ECO:0000256" key="5">
    <source>
        <dbReference type="ARBA" id="ARBA00023136"/>
    </source>
</evidence>
<dbReference type="Pfam" id="PF08395">
    <property type="entry name" value="7tm_7"/>
    <property type="match status" value="1"/>
</dbReference>
<reference evidence="8" key="2">
    <citation type="submission" date="2021-09" db="EMBL/GenBank/DDBJ databases">
        <authorList>
            <person name="Jia N."/>
            <person name="Wang J."/>
            <person name="Shi W."/>
            <person name="Du L."/>
            <person name="Sun Y."/>
            <person name="Zhan W."/>
            <person name="Jiang J."/>
            <person name="Wang Q."/>
            <person name="Zhang B."/>
            <person name="Ji P."/>
            <person name="Sakyi L.B."/>
            <person name="Cui X."/>
            <person name="Yuan T."/>
            <person name="Jiang B."/>
            <person name="Yang W."/>
            <person name="Lam T.T.-Y."/>
            <person name="Chang Q."/>
            <person name="Ding S."/>
            <person name="Wang X."/>
            <person name="Zhu J."/>
            <person name="Ruan X."/>
            <person name="Zhao L."/>
            <person name="Wei J."/>
            <person name="Que T."/>
            <person name="Du C."/>
            <person name="Cheng J."/>
            <person name="Dai P."/>
            <person name="Han X."/>
            <person name="Huang E."/>
            <person name="Gao Y."/>
            <person name="Liu J."/>
            <person name="Shao H."/>
            <person name="Ye R."/>
            <person name="Li L."/>
            <person name="Wei W."/>
            <person name="Wang X."/>
            <person name="Wang C."/>
            <person name="Huo Q."/>
            <person name="Li W."/>
            <person name="Guo W."/>
            <person name="Chen H."/>
            <person name="Chen S."/>
            <person name="Zhou L."/>
            <person name="Zhou L."/>
            <person name="Ni X."/>
            <person name="Tian J."/>
            <person name="Zhou Y."/>
            <person name="Sheng Y."/>
            <person name="Liu T."/>
            <person name="Pan Y."/>
            <person name="Xia L."/>
            <person name="Li J."/>
            <person name="Zhao F."/>
            <person name="Cao W."/>
        </authorList>
    </citation>
    <scope>NUCLEOTIDE SEQUENCE</scope>
    <source>
        <strain evidence="8">Rmic-2018</strain>
        <tissue evidence="8">Larvae</tissue>
    </source>
</reference>
<keyword evidence="3 6" id="KW-0812">Transmembrane</keyword>
<keyword evidence="7" id="KW-0732">Signal</keyword>
<organism evidence="8 9">
    <name type="scientific">Rhipicephalus microplus</name>
    <name type="common">Cattle tick</name>
    <name type="synonym">Boophilus microplus</name>
    <dbReference type="NCBI Taxonomy" id="6941"/>
    <lineage>
        <taxon>Eukaryota</taxon>
        <taxon>Metazoa</taxon>
        <taxon>Ecdysozoa</taxon>
        <taxon>Arthropoda</taxon>
        <taxon>Chelicerata</taxon>
        <taxon>Arachnida</taxon>
        <taxon>Acari</taxon>
        <taxon>Parasitiformes</taxon>
        <taxon>Ixodida</taxon>
        <taxon>Ixodoidea</taxon>
        <taxon>Ixodidae</taxon>
        <taxon>Rhipicephalinae</taxon>
        <taxon>Rhipicephalus</taxon>
        <taxon>Boophilus</taxon>
    </lineage>
</organism>
<feature type="transmembrane region" description="Helical" evidence="6">
    <location>
        <begin position="171"/>
        <end position="191"/>
    </location>
</feature>
<keyword evidence="2" id="KW-1003">Cell membrane</keyword>
<evidence type="ECO:0000313" key="8">
    <source>
        <dbReference type="EMBL" id="KAH8030454.1"/>
    </source>
</evidence>
<evidence type="ECO:0000256" key="3">
    <source>
        <dbReference type="ARBA" id="ARBA00022692"/>
    </source>
</evidence>
<reference evidence="8" key="1">
    <citation type="journal article" date="2020" name="Cell">
        <title>Large-Scale Comparative Analyses of Tick Genomes Elucidate Their Genetic Diversity and Vector Capacities.</title>
        <authorList>
            <consortium name="Tick Genome and Microbiome Consortium (TIGMIC)"/>
            <person name="Jia N."/>
            <person name="Wang J."/>
            <person name="Shi W."/>
            <person name="Du L."/>
            <person name="Sun Y."/>
            <person name="Zhan W."/>
            <person name="Jiang J.F."/>
            <person name="Wang Q."/>
            <person name="Zhang B."/>
            <person name="Ji P."/>
            <person name="Bell-Sakyi L."/>
            <person name="Cui X.M."/>
            <person name="Yuan T.T."/>
            <person name="Jiang B.G."/>
            <person name="Yang W.F."/>
            <person name="Lam T.T."/>
            <person name="Chang Q.C."/>
            <person name="Ding S.J."/>
            <person name="Wang X.J."/>
            <person name="Zhu J.G."/>
            <person name="Ruan X.D."/>
            <person name="Zhao L."/>
            <person name="Wei J.T."/>
            <person name="Ye R.Z."/>
            <person name="Que T.C."/>
            <person name="Du C.H."/>
            <person name="Zhou Y.H."/>
            <person name="Cheng J.X."/>
            <person name="Dai P.F."/>
            <person name="Guo W.B."/>
            <person name="Han X.H."/>
            <person name="Huang E.J."/>
            <person name="Li L.F."/>
            <person name="Wei W."/>
            <person name="Gao Y.C."/>
            <person name="Liu J.Z."/>
            <person name="Shao H.Z."/>
            <person name="Wang X."/>
            <person name="Wang C.C."/>
            <person name="Yang T.C."/>
            <person name="Huo Q.B."/>
            <person name="Li W."/>
            <person name="Chen H.Y."/>
            <person name="Chen S.E."/>
            <person name="Zhou L.G."/>
            <person name="Ni X.B."/>
            <person name="Tian J.H."/>
            <person name="Sheng Y."/>
            <person name="Liu T."/>
            <person name="Pan Y.S."/>
            <person name="Xia L.Y."/>
            <person name="Li J."/>
            <person name="Zhao F."/>
            <person name="Cao W.C."/>
        </authorList>
    </citation>
    <scope>NUCLEOTIDE SEQUENCE</scope>
    <source>
        <strain evidence="8">Rmic-2018</strain>
    </source>
</reference>
<feature type="chain" id="PRO_5039947518" description="Gustatory receptor" evidence="7">
    <location>
        <begin position="26"/>
        <end position="381"/>
    </location>
</feature>
<dbReference type="Proteomes" id="UP000821866">
    <property type="component" value="Chromosome 3"/>
</dbReference>
<feature type="transmembrane region" description="Helical" evidence="6">
    <location>
        <begin position="41"/>
        <end position="62"/>
    </location>
</feature>
<evidence type="ECO:0000313" key="9">
    <source>
        <dbReference type="Proteomes" id="UP000821866"/>
    </source>
</evidence>
<feature type="signal peptide" evidence="7">
    <location>
        <begin position="1"/>
        <end position="25"/>
    </location>
</feature>
<gene>
    <name evidence="8" type="ORF">HPB51_006886</name>
</gene>
<name>A0A9J6E7X0_RHIMP</name>
<dbReference type="AlphaFoldDB" id="A0A9J6E7X0"/>
<dbReference type="GO" id="GO:0005886">
    <property type="term" value="C:plasma membrane"/>
    <property type="evidence" value="ECO:0007669"/>
    <property type="project" value="UniProtKB-SubCell"/>
</dbReference>
<evidence type="ECO:0000256" key="6">
    <source>
        <dbReference type="SAM" id="Phobius"/>
    </source>
</evidence>
<dbReference type="GO" id="GO:0050909">
    <property type="term" value="P:sensory perception of taste"/>
    <property type="evidence" value="ECO:0007669"/>
    <property type="project" value="InterPro"/>
</dbReference>
<evidence type="ECO:0000256" key="4">
    <source>
        <dbReference type="ARBA" id="ARBA00022989"/>
    </source>
</evidence>
<accession>A0A9J6E7X0</accession>
<evidence type="ECO:0000256" key="1">
    <source>
        <dbReference type="ARBA" id="ARBA00004651"/>
    </source>
</evidence>
<keyword evidence="9" id="KW-1185">Reference proteome</keyword>
<feature type="transmembrane region" description="Helical" evidence="6">
    <location>
        <begin position="139"/>
        <end position="159"/>
    </location>
</feature>
<proteinExistence type="predicted"/>
<keyword evidence="5 6" id="KW-0472">Membrane</keyword>
<evidence type="ECO:0000256" key="7">
    <source>
        <dbReference type="SAM" id="SignalP"/>
    </source>
</evidence>
<feature type="transmembrane region" description="Helical" evidence="6">
    <location>
        <begin position="298"/>
        <end position="315"/>
    </location>
</feature>
<evidence type="ECO:0008006" key="10">
    <source>
        <dbReference type="Google" id="ProtNLM"/>
    </source>
</evidence>
<dbReference type="InterPro" id="IPR013604">
    <property type="entry name" value="7TM_chemorcpt"/>
</dbReference>
<dbReference type="VEuPathDB" id="VectorBase:LOC119163925"/>
<dbReference type="PROSITE" id="PS51257">
    <property type="entry name" value="PROKAR_LIPOPROTEIN"/>
    <property type="match status" value="1"/>
</dbReference>
<comment type="subcellular location">
    <subcellularLocation>
        <location evidence="1">Cell membrane</location>
        <topology evidence="1">Multi-pass membrane protein</topology>
    </subcellularLocation>
</comment>